<dbReference type="EMBL" id="CACVBM020000477">
    <property type="protein sequence ID" value="CAA7019705.1"/>
    <property type="molecule type" value="Genomic_DNA"/>
</dbReference>
<evidence type="ECO:0000313" key="2">
    <source>
        <dbReference type="EMBL" id="CAA7019705.1"/>
    </source>
</evidence>
<feature type="region of interest" description="Disordered" evidence="1">
    <location>
        <begin position="56"/>
        <end position="79"/>
    </location>
</feature>
<evidence type="ECO:0000313" key="3">
    <source>
        <dbReference type="Proteomes" id="UP000467841"/>
    </source>
</evidence>
<dbReference type="AlphaFoldDB" id="A0A6D2HWC1"/>
<reference evidence="2" key="1">
    <citation type="submission" date="2020-01" db="EMBL/GenBank/DDBJ databases">
        <authorList>
            <person name="Mishra B."/>
        </authorList>
    </citation>
    <scope>NUCLEOTIDE SEQUENCE [LARGE SCALE GENOMIC DNA]</scope>
</reference>
<organism evidence="2 3">
    <name type="scientific">Microthlaspi erraticum</name>
    <dbReference type="NCBI Taxonomy" id="1685480"/>
    <lineage>
        <taxon>Eukaryota</taxon>
        <taxon>Viridiplantae</taxon>
        <taxon>Streptophyta</taxon>
        <taxon>Embryophyta</taxon>
        <taxon>Tracheophyta</taxon>
        <taxon>Spermatophyta</taxon>
        <taxon>Magnoliopsida</taxon>
        <taxon>eudicotyledons</taxon>
        <taxon>Gunneridae</taxon>
        <taxon>Pentapetalae</taxon>
        <taxon>rosids</taxon>
        <taxon>malvids</taxon>
        <taxon>Brassicales</taxon>
        <taxon>Brassicaceae</taxon>
        <taxon>Coluteocarpeae</taxon>
        <taxon>Microthlaspi</taxon>
    </lineage>
</organism>
<sequence>MWPICTDKTNLPGSLLFLITSTALHSSDTSMTFSSSATFPDISSFMYFFKQESSEQHQTEAASQSSPSTSPYTLHPPSLFWTSSVEQGKEASSSARSTPLEAARSTSAHMFRILVGFLLACPFRRNRSR</sequence>
<dbReference type="Proteomes" id="UP000467841">
    <property type="component" value="Unassembled WGS sequence"/>
</dbReference>
<evidence type="ECO:0000256" key="1">
    <source>
        <dbReference type="SAM" id="MobiDB-lite"/>
    </source>
</evidence>
<feature type="compositionally biased region" description="Polar residues" evidence="1">
    <location>
        <begin position="59"/>
        <end position="72"/>
    </location>
</feature>
<keyword evidence="3" id="KW-1185">Reference proteome</keyword>
<accession>A0A6D2HWC1</accession>
<gene>
    <name evidence="2" type="ORF">MERR_LOCUS6940</name>
</gene>
<proteinExistence type="predicted"/>
<name>A0A6D2HWC1_9BRAS</name>
<protein>
    <submittedName>
        <fullName evidence="2">Uncharacterized protein</fullName>
    </submittedName>
</protein>
<comment type="caution">
    <text evidence="2">The sequence shown here is derived from an EMBL/GenBank/DDBJ whole genome shotgun (WGS) entry which is preliminary data.</text>
</comment>